<accession>Q2VNH1</accession>
<evidence type="ECO:0000256" key="1">
    <source>
        <dbReference type="SAM" id="MobiDB-lite"/>
    </source>
</evidence>
<protein>
    <submittedName>
        <fullName evidence="2">Uncharacterized protein</fullName>
    </submittedName>
</protein>
<proteinExistence type="predicted"/>
<name>Q2VNH1_METAI</name>
<feature type="region of interest" description="Disordered" evidence="1">
    <location>
        <begin position="73"/>
        <end position="97"/>
    </location>
</feature>
<reference evidence="2" key="1">
    <citation type="submission" date="2005-06" db="EMBL/GenBank/DDBJ databases">
        <title>First Genome Data from Uncultured Upland Soil Cluster a Methanotrophs Provide Further Evidence for a Close Phylogenetic Relationship to Methylocapsa acidiphila B2 and High-Affinity Methanotrophy Based on pMMO.</title>
        <authorList>
            <person name="Ricke P."/>
            <person name="Kube M."/>
            <person name="Nakagawa S."/>
            <person name="Erkel C."/>
            <person name="Reinhardt R."/>
            <person name="Liesack W."/>
        </authorList>
    </citation>
    <scope>NUCLEOTIDE SEQUENCE</scope>
</reference>
<gene>
    <name evidence="2" type="ORF">orf130</name>
</gene>
<organism evidence="2">
    <name type="scientific">Methylocapsa acidiphila</name>
    <dbReference type="NCBI Taxonomy" id="133552"/>
    <lineage>
        <taxon>Bacteria</taxon>
        <taxon>Pseudomonadati</taxon>
        <taxon>Pseudomonadota</taxon>
        <taxon>Alphaproteobacteria</taxon>
        <taxon>Hyphomicrobiales</taxon>
        <taxon>Beijerinckiaceae</taxon>
        <taxon>Methylocapsa</taxon>
    </lineage>
</organism>
<dbReference type="EMBL" id="CT005238">
    <property type="protein sequence ID" value="CAJ01661.1"/>
    <property type="molecule type" value="Genomic_DNA"/>
</dbReference>
<evidence type="ECO:0000313" key="2">
    <source>
        <dbReference type="EMBL" id="CAJ01661.1"/>
    </source>
</evidence>
<dbReference type="AlphaFoldDB" id="Q2VNH1"/>
<sequence>MAGMRFGSGRHSCCGRSSGFRHPWLTGCCETGDGNSLAASWLVPKRARDDGVCVTAPRPQVRFLTCSAALAATPRRQTAEHRAGLSTPFEKAPIGQS</sequence>